<dbReference type="AlphaFoldDB" id="A0A101NV46"/>
<evidence type="ECO:0000313" key="2">
    <source>
        <dbReference type="Proteomes" id="UP000053127"/>
    </source>
</evidence>
<proteinExistence type="predicted"/>
<keyword evidence="2" id="KW-1185">Reference proteome</keyword>
<accession>A0A101NV46</accession>
<dbReference type="EMBL" id="LMWN01000060">
    <property type="protein sequence ID" value="KUM99777.1"/>
    <property type="molecule type" value="Genomic_DNA"/>
</dbReference>
<comment type="caution">
    <text evidence="1">The sequence shown here is derived from an EMBL/GenBank/DDBJ whole genome shotgun (WGS) entry which is preliminary data.</text>
</comment>
<evidence type="ECO:0000313" key="1">
    <source>
        <dbReference type="EMBL" id="KUM99777.1"/>
    </source>
</evidence>
<organism evidence="1 2">
    <name type="scientific">Streptomyces yokosukanensis</name>
    <dbReference type="NCBI Taxonomy" id="67386"/>
    <lineage>
        <taxon>Bacteria</taxon>
        <taxon>Bacillati</taxon>
        <taxon>Actinomycetota</taxon>
        <taxon>Actinomycetes</taxon>
        <taxon>Kitasatosporales</taxon>
        <taxon>Streptomycetaceae</taxon>
        <taxon>Streptomyces</taxon>
    </lineage>
</organism>
<dbReference type="STRING" id="67386.AQI95_36725"/>
<sequence>MTDQAVAREVDRRWDGAGHLVGEALGGTAPASAFADALGAPLIRLRCHGGIDASSALYDWDFPRRLPRLRAAEAAGVTDADRLESELRIG</sequence>
<gene>
    <name evidence="1" type="ORF">AQI95_36725</name>
</gene>
<protein>
    <submittedName>
        <fullName evidence="1">Uncharacterized protein</fullName>
    </submittedName>
</protein>
<dbReference type="Proteomes" id="UP000053127">
    <property type="component" value="Unassembled WGS sequence"/>
</dbReference>
<reference evidence="1 2" key="1">
    <citation type="submission" date="2015-10" db="EMBL/GenBank/DDBJ databases">
        <title>Draft genome sequence of Streptomyces yokosukanensis DSM 40224, type strain for the species Streptomyces yokosukanensis.</title>
        <authorList>
            <person name="Ruckert C."/>
            <person name="Winkler A."/>
            <person name="Kalinowski J."/>
            <person name="Kampfer P."/>
            <person name="Glaeser S."/>
        </authorList>
    </citation>
    <scope>NUCLEOTIDE SEQUENCE [LARGE SCALE GENOMIC DNA]</scope>
    <source>
        <strain evidence="1 2">DSM 40224</strain>
    </source>
</reference>
<name>A0A101NV46_9ACTN</name>